<proteinExistence type="predicted"/>
<evidence type="ECO:0000313" key="2">
    <source>
        <dbReference type="Proteomes" id="UP001058974"/>
    </source>
</evidence>
<comment type="caution">
    <text evidence="1">The sequence shown here is derived from an EMBL/GenBank/DDBJ whole genome shotgun (WGS) entry which is preliminary data.</text>
</comment>
<gene>
    <name evidence="1" type="ORF">KIW84_062523</name>
</gene>
<sequence length="102" mass="11644">ESLMIESFGSQPPEKWMSLPDMGYLIANRYNVVLVCLGNQCMTFFPMTSSHSPNVSIYCIGFVNRNHWVQVNMKEGVSIATGHIRLEEISFSYSNYLDVRIC</sequence>
<dbReference type="AlphaFoldDB" id="A0A9D4W7I3"/>
<accession>A0A9D4W7I3</accession>
<dbReference type="Proteomes" id="UP001058974">
    <property type="component" value="Chromosome 6"/>
</dbReference>
<dbReference type="EMBL" id="JAMSHJ010000006">
    <property type="protein sequence ID" value="KAI5396348.1"/>
    <property type="molecule type" value="Genomic_DNA"/>
</dbReference>
<name>A0A9D4W7I3_PEA</name>
<feature type="non-terminal residue" evidence="1">
    <location>
        <position position="102"/>
    </location>
</feature>
<reference evidence="1 2" key="1">
    <citation type="journal article" date="2022" name="Nat. Genet.">
        <title>Improved pea reference genome and pan-genome highlight genomic features and evolutionary characteristics.</title>
        <authorList>
            <person name="Yang T."/>
            <person name="Liu R."/>
            <person name="Luo Y."/>
            <person name="Hu S."/>
            <person name="Wang D."/>
            <person name="Wang C."/>
            <person name="Pandey M.K."/>
            <person name="Ge S."/>
            <person name="Xu Q."/>
            <person name="Li N."/>
            <person name="Li G."/>
            <person name="Huang Y."/>
            <person name="Saxena R.K."/>
            <person name="Ji Y."/>
            <person name="Li M."/>
            <person name="Yan X."/>
            <person name="He Y."/>
            <person name="Liu Y."/>
            <person name="Wang X."/>
            <person name="Xiang C."/>
            <person name="Varshney R.K."/>
            <person name="Ding H."/>
            <person name="Gao S."/>
            <person name="Zong X."/>
        </authorList>
    </citation>
    <scope>NUCLEOTIDE SEQUENCE [LARGE SCALE GENOMIC DNA]</scope>
    <source>
        <strain evidence="1 2">cv. Zhongwan 6</strain>
    </source>
</reference>
<keyword evidence="2" id="KW-1185">Reference proteome</keyword>
<protein>
    <submittedName>
        <fullName evidence="1">Uncharacterized protein</fullName>
    </submittedName>
</protein>
<evidence type="ECO:0000313" key="1">
    <source>
        <dbReference type="EMBL" id="KAI5396348.1"/>
    </source>
</evidence>
<dbReference type="Gramene" id="Psat06G0252300-T2">
    <property type="protein sequence ID" value="KAI5396348.1"/>
    <property type="gene ID" value="KIW84_062523"/>
</dbReference>
<organism evidence="1 2">
    <name type="scientific">Pisum sativum</name>
    <name type="common">Garden pea</name>
    <name type="synonym">Lathyrus oleraceus</name>
    <dbReference type="NCBI Taxonomy" id="3888"/>
    <lineage>
        <taxon>Eukaryota</taxon>
        <taxon>Viridiplantae</taxon>
        <taxon>Streptophyta</taxon>
        <taxon>Embryophyta</taxon>
        <taxon>Tracheophyta</taxon>
        <taxon>Spermatophyta</taxon>
        <taxon>Magnoliopsida</taxon>
        <taxon>eudicotyledons</taxon>
        <taxon>Gunneridae</taxon>
        <taxon>Pentapetalae</taxon>
        <taxon>rosids</taxon>
        <taxon>fabids</taxon>
        <taxon>Fabales</taxon>
        <taxon>Fabaceae</taxon>
        <taxon>Papilionoideae</taxon>
        <taxon>50 kb inversion clade</taxon>
        <taxon>NPAAA clade</taxon>
        <taxon>Hologalegina</taxon>
        <taxon>IRL clade</taxon>
        <taxon>Fabeae</taxon>
        <taxon>Lathyrus</taxon>
    </lineage>
</organism>
<feature type="non-terminal residue" evidence="1">
    <location>
        <position position="1"/>
    </location>
</feature>